<proteinExistence type="predicted"/>
<dbReference type="RefSeq" id="WP_344329440.1">
    <property type="nucleotide sequence ID" value="NZ_BAAAKJ010000062.1"/>
</dbReference>
<keyword evidence="1" id="KW-1133">Transmembrane helix</keyword>
<sequence length="229" mass="24193">MLPRPPAARRLLPLLRNPAFWYVTALAAMWPVLRLLPADRVWALRAWASTDLGNLRPWPDGHPIASLTVSAFVPQDTVWVWPVFALSVFAVVGALGARRAVAVLALVQVTATALAEGLVWWRIEHGALPAEAAHALDTGPSYVVVAALTVAACRARPVWSRAVWLVLLAGAAPNLFGGVADGQVAAVGHLVSLLAGLAVAAAHRLGLPPVARRTAARASSVQAERVPSR</sequence>
<feature type="transmembrane region" description="Helical" evidence="1">
    <location>
        <begin position="103"/>
        <end position="123"/>
    </location>
</feature>
<feature type="transmembrane region" description="Helical" evidence="1">
    <location>
        <begin position="162"/>
        <end position="180"/>
    </location>
</feature>
<keyword evidence="1" id="KW-0472">Membrane</keyword>
<evidence type="ECO:0000313" key="3">
    <source>
        <dbReference type="Proteomes" id="UP001499863"/>
    </source>
</evidence>
<keyword evidence="3" id="KW-1185">Reference proteome</keyword>
<name>A0ABP4IJ38_9ACTN</name>
<comment type="caution">
    <text evidence="2">The sequence shown here is derived from an EMBL/GenBank/DDBJ whole genome shotgun (WGS) entry which is preliminary data.</text>
</comment>
<protein>
    <recommendedName>
        <fullName evidence="4">Rhomboid family intramembrane serine protease</fullName>
    </recommendedName>
</protein>
<gene>
    <name evidence="2" type="ORF">GCM10009639_13060</name>
</gene>
<dbReference type="InterPro" id="IPR046862">
    <property type="entry name" value="Rhomboid_2"/>
</dbReference>
<reference evidence="3" key="1">
    <citation type="journal article" date="2019" name="Int. J. Syst. Evol. Microbiol.">
        <title>The Global Catalogue of Microorganisms (GCM) 10K type strain sequencing project: providing services to taxonomists for standard genome sequencing and annotation.</title>
        <authorList>
            <consortium name="The Broad Institute Genomics Platform"/>
            <consortium name="The Broad Institute Genome Sequencing Center for Infectious Disease"/>
            <person name="Wu L."/>
            <person name="Ma J."/>
        </authorList>
    </citation>
    <scope>NUCLEOTIDE SEQUENCE [LARGE SCALE GENOMIC DNA]</scope>
    <source>
        <strain evidence="3">JCM 12393</strain>
    </source>
</reference>
<evidence type="ECO:0000313" key="2">
    <source>
        <dbReference type="EMBL" id="GAA1387697.1"/>
    </source>
</evidence>
<evidence type="ECO:0008006" key="4">
    <source>
        <dbReference type="Google" id="ProtNLM"/>
    </source>
</evidence>
<feature type="transmembrane region" description="Helical" evidence="1">
    <location>
        <begin position="78"/>
        <end position="96"/>
    </location>
</feature>
<feature type="transmembrane region" description="Helical" evidence="1">
    <location>
        <begin position="20"/>
        <end position="37"/>
    </location>
</feature>
<dbReference type="Pfam" id="PF20401">
    <property type="entry name" value="Rhomboid_2"/>
    <property type="match status" value="1"/>
</dbReference>
<organism evidence="2 3">
    <name type="scientific">Kitasatospora putterlickiae</name>
    <dbReference type="NCBI Taxonomy" id="221725"/>
    <lineage>
        <taxon>Bacteria</taxon>
        <taxon>Bacillati</taxon>
        <taxon>Actinomycetota</taxon>
        <taxon>Actinomycetes</taxon>
        <taxon>Kitasatosporales</taxon>
        <taxon>Streptomycetaceae</taxon>
        <taxon>Kitasatospora</taxon>
    </lineage>
</organism>
<dbReference type="EMBL" id="BAAAKJ010000062">
    <property type="protein sequence ID" value="GAA1387697.1"/>
    <property type="molecule type" value="Genomic_DNA"/>
</dbReference>
<dbReference type="Proteomes" id="UP001499863">
    <property type="component" value="Unassembled WGS sequence"/>
</dbReference>
<feature type="transmembrane region" description="Helical" evidence="1">
    <location>
        <begin position="186"/>
        <end position="207"/>
    </location>
</feature>
<accession>A0ABP4IJ38</accession>
<keyword evidence="1" id="KW-0812">Transmembrane</keyword>
<feature type="transmembrane region" description="Helical" evidence="1">
    <location>
        <begin position="135"/>
        <end position="155"/>
    </location>
</feature>
<evidence type="ECO:0000256" key="1">
    <source>
        <dbReference type="SAM" id="Phobius"/>
    </source>
</evidence>